<accession>A0ABX7F0N9</accession>
<feature type="region of interest" description="Disordered" evidence="1">
    <location>
        <begin position="32"/>
        <end position="59"/>
    </location>
</feature>
<protein>
    <submittedName>
        <fullName evidence="2">Lytic murein transglycosylase</fullName>
    </submittedName>
</protein>
<name>A0ABX7F0N9_9HYPH</name>
<gene>
    <name evidence="2" type="ORF">D4A92_21355</name>
</gene>
<keyword evidence="3" id="KW-1185">Reference proteome</keyword>
<dbReference type="EMBL" id="CP032405">
    <property type="protein sequence ID" value="QRF54149.1"/>
    <property type="molecule type" value="Genomic_DNA"/>
</dbReference>
<evidence type="ECO:0000313" key="3">
    <source>
        <dbReference type="Proteomes" id="UP000596351"/>
    </source>
</evidence>
<reference evidence="2 3" key="1">
    <citation type="submission" date="2018-09" db="EMBL/GenBank/DDBJ databases">
        <title>Rhizobium sp. MAE2-X.</title>
        <authorList>
            <person name="Lee Y."/>
            <person name="Jeon C.O."/>
        </authorList>
    </citation>
    <scope>NUCLEOTIDE SEQUENCE [LARGE SCALE GENOMIC DNA]</scope>
    <source>
        <strain evidence="2 3">MAE2-X</strain>
    </source>
</reference>
<organism evidence="2 3">
    <name type="scientific">Rhizobium rosettiformans</name>
    <dbReference type="NCBI Taxonomy" id="1368430"/>
    <lineage>
        <taxon>Bacteria</taxon>
        <taxon>Pseudomonadati</taxon>
        <taxon>Pseudomonadota</taxon>
        <taxon>Alphaproteobacteria</taxon>
        <taxon>Hyphomicrobiales</taxon>
        <taxon>Rhizobiaceae</taxon>
        <taxon>Rhizobium/Agrobacterium group</taxon>
        <taxon>Rhizobium</taxon>
    </lineage>
</organism>
<proteinExistence type="predicted"/>
<evidence type="ECO:0000256" key="1">
    <source>
        <dbReference type="SAM" id="MobiDB-lite"/>
    </source>
</evidence>
<sequence>MVTPLCPAGHLPHKGGERDVVAVPLSWQSASRHSPPLWGRCHGVTEGGKTRATEAGSTP</sequence>
<evidence type="ECO:0000313" key="2">
    <source>
        <dbReference type="EMBL" id="QRF54149.1"/>
    </source>
</evidence>
<dbReference type="Proteomes" id="UP000596351">
    <property type="component" value="Chromosome"/>
</dbReference>